<keyword evidence="1" id="KW-0472">Membrane</keyword>
<dbReference type="AlphaFoldDB" id="A0A212LAM3"/>
<keyword evidence="1" id="KW-0812">Transmembrane</keyword>
<gene>
    <name evidence="2" type="ORF">KL86DES1_22002</name>
</gene>
<sequence>MNTVDVKNNIKASPAQLRYADTLFYGSLIGFVTMLITYALYVFGVLEPQIPLDEMPRLWTHSAAAYRAAGNIPQGWGWLALVGKGDICNFLGIAFLAALTIFCFVQLAWSLARHKQWLMMCIAIAEVLVLSLAASGVLVAGAH</sequence>
<keyword evidence="1" id="KW-1133">Transmembrane helix</keyword>
<evidence type="ECO:0000256" key="1">
    <source>
        <dbReference type="SAM" id="Phobius"/>
    </source>
</evidence>
<organism evidence="2">
    <name type="scientific">uncultured Desulfovibrio sp</name>
    <dbReference type="NCBI Taxonomy" id="167968"/>
    <lineage>
        <taxon>Bacteria</taxon>
        <taxon>Pseudomonadati</taxon>
        <taxon>Thermodesulfobacteriota</taxon>
        <taxon>Desulfovibrionia</taxon>
        <taxon>Desulfovibrionales</taxon>
        <taxon>Desulfovibrionaceae</taxon>
        <taxon>Desulfovibrio</taxon>
        <taxon>environmental samples</taxon>
    </lineage>
</organism>
<dbReference type="EMBL" id="FMJC01000002">
    <property type="protein sequence ID" value="SCM74537.1"/>
    <property type="molecule type" value="Genomic_DNA"/>
</dbReference>
<feature type="transmembrane region" description="Helical" evidence="1">
    <location>
        <begin position="90"/>
        <end position="111"/>
    </location>
</feature>
<evidence type="ECO:0008006" key="3">
    <source>
        <dbReference type="Google" id="ProtNLM"/>
    </source>
</evidence>
<proteinExistence type="predicted"/>
<feature type="transmembrane region" description="Helical" evidence="1">
    <location>
        <begin position="117"/>
        <end position="140"/>
    </location>
</feature>
<protein>
    <recommendedName>
        <fullName evidence="3">DUF1634 domain-containing protein</fullName>
    </recommendedName>
</protein>
<evidence type="ECO:0000313" key="2">
    <source>
        <dbReference type="EMBL" id="SCM74537.1"/>
    </source>
</evidence>
<accession>A0A212LAM3</accession>
<feature type="transmembrane region" description="Helical" evidence="1">
    <location>
        <begin position="23"/>
        <end position="46"/>
    </location>
</feature>
<dbReference type="RefSeq" id="WP_179981206.1">
    <property type="nucleotide sequence ID" value="NZ_LT608333.1"/>
</dbReference>
<name>A0A212LAM3_9BACT</name>
<reference evidence="2" key="1">
    <citation type="submission" date="2016-08" db="EMBL/GenBank/DDBJ databases">
        <authorList>
            <person name="Seilhamer J.J."/>
        </authorList>
    </citation>
    <scope>NUCLEOTIDE SEQUENCE</scope>
    <source>
        <strain evidence="2">86-1</strain>
    </source>
</reference>